<sequence length="190" mass="21762">MKQRRSRRGFGVLFWLLAAAVVVLGVRFASDRYYRMAYPVEYQALVEQYCQEFSVEPALCYAVIRTESSFNPEATSSIGARGLMQLTEETFDWVKSRLEPQSDTTYDAMYEPEKNIEYGTYLLHALTEQFGSVNNALCAYHAGWGSATSWLENPEYSTDGEIHTIPYADTAQYVEKVGRTCQIYRELYGE</sequence>
<dbReference type="SUPFAM" id="SSF53955">
    <property type="entry name" value="Lysozyme-like"/>
    <property type="match status" value="1"/>
</dbReference>
<evidence type="ECO:0000259" key="1">
    <source>
        <dbReference type="Pfam" id="PF01464"/>
    </source>
</evidence>
<dbReference type="Pfam" id="PF01464">
    <property type="entry name" value="SLT"/>
    <property type="match status" value="1"/>
</dbReference>
<comment type="caution">
    <text evidence="2">The sequence shown here is derived from an EMBL/GenBank/DDBJ whole genome shotgun (WGS) entry which is preliminary data.</text>
</comment>
<reference evidence="2 3" key="1">
    <citation type="journal article" date="2021" name="Sci. Rep.">
        <title>The distribution of antibiotic resistance genes in chicken gut microbiota commensals.</title>
        <authorList>
            <person name="Juricova H."/>
            <person name="Matiasovicova J."/>
            <person name="Kubasova T."/>
            <person name="Cejkova D."/>
            <person name="Rychlik I."/>
        </authorList>
    </citation>
    <scope>NUCLEOTIDE SEQUENCE [LARGE SCALE GENOMIC DNA]</scope>
    <source>
        <strain evidence="2 3">An564</strain>
    </source>
</reference>
<proteinExistence type="predicted"/>
<gene>
    <name evidence="2" type="ORF">H9X81_00720</name>
</gene>
<dbReference type="PANTHER" id="PTHR37423:SF2">
    <property type="entry name" value="MEMBRANE-BOUND LYTIC MUREIN TRANSGLYCOSYLASE C"/>
    <property type="match status" value="1"/>
</dbReference>
<dbReference type="PANTHER" id="PTHR37423">
    <property type="entry name" value="SOLUBLE LYTIC MUREIN TRANSGLYCOSYLASE-RELATED"/>
    <property type="match status" value="1"/>
</dbReference>
<keyword evidence="3" id="KW-1185">Reference proteome</keyword>
<dbReference type="RefSeq" id="WP_204719229.1">
    <property type="nucleotide sequence ID" value="NZ_JACSNR010000001.1"/>
</dbReference>
<dbReference type="EMBL" id="JACSNR010000001">
    <property type="protein sequence ID" value="MBM6922217.1"/>
    <property type="molecule type" value="Genomic_DNA"/>
</dbReference>
<dbReference type="InterPro" id="IPR023346">
    <property type="entry name" value="Lysozyme-like_dom_sf"/>
</dbReference>
<protein>
    <submittedName>
        <fullName evidence="2">Lytic transglycosylase domain-containing protein</fullName>
    </submittedName>
</protein>
<evidence type="ECO:0000313" key="3">
    <source>
        <dbReference type="Proteomes" id="UP000724149"/>
    </source>
</evidence>
<dbReference type="CDD" id="cd16896">
    <property type="entry name" value="LT_Slt70-like"/>
    <property type="match status" value="1"/>
</dbReference>
<dbReference type="Gene3D" id="1.10.530.10">
    <property type="match status" value="1"/>
</dbReference>
<feature type="domain" description="Transglycosylase SLT" evidence="1">
    <location>
        <begin position="46"/>
        <end position="154"/>
    </location>
</feature>
<evidence type="ECO:0000313" key="2">
    <source>
        <dbReference type="EMBL" id="MBM6922217.1"/>
    </source>
</evidence>
<dbReference type="InterPro" id="IPR008258">
    <property type="entry name" value="Transglycosylase_SLT_dom_1"/>
</dbReference>
<dbReference type="Proteomes" id="UP000724149">
    <property type="component" value="Unassembled WGS sequence"/>
</dbReference>
<organism evidence="2 3">
    <name type="scientific">Hydrogenoanaerobacterium saccharovorans</name>
    <dbReference type="NCBI Taxonomy" id="474960"/>
    <lineage>
        <taxon>Bacteria</taxon>
        <taxon>Bacillati</taxon>
        <taxon>Bacillota</taxon>
        <taxon>Clostridia</taxon>
        <taxon>Eubacteriales</taxon>
        <taxon>Oscillospiraceae</taxon>
        <taxon>Hydrogenoanaerobacterium</taxon>
    </lineage>
</organism>
<accession>A0ABS2GIS0</accession>
<name>A0ABS2GIS0_9FIRM</name>